<dbReference type="AlphaFoldDB" id="A0A939DFY1"/>
<accession>A0A939DFY1</accession>
<evidence type="ECO:0000256" key="3">
    <source>
        <dbReference type="ARBA" id="ARBA00023239"/>
    </source>
</evidence>
<gene>
    <name evidence="5" type="ORF">JYP50_11995</name>
</gene>
<keyword evidence="2" id="KW-0479">Metal-binding</keyword>
<dbReference type="GO" id="GO:0005737">
    <property type="term" value="C:cytoplasm"/>
    <property type="evidence" value="ECO:0007669"/>
    <property type="project" value="TreeGrafter"/>
</dbReference>
<dbReference type="PANTHER" id="PTHR30502">
    <property type="entry name" value="2-KETO-3-DEOXY-L-RHAMNONATE ALDOLASE"/>
    <property type="match status" value="1"/>
</dbReference>
<dbReference type="FunFam" id="3.20.20.60:FF:000004">
    <property type="entry name" value="5-keto-4-deoxy-D-glucarate aldolase"/>
    <property type="match status" value="1"/>
</dbReference>
<dbReference type="SUPFAM" id="SSF51621">
    <property type="entry name" value="Phosphoenolpyruvate/pyruvate domain"/>
    <property type="match status" value="1"/>
</dbReference>
<dbReference type="InterPro" id="IPR015813">
    <property type="entry name" value="Pyrv/PenolPyrv_kinase-like_dom"/>
</dbReference>
<evidence type="ECO:0000256" key="1">
    <source>
        <dbReference type="ARBA" id="ARBA00005568"/>
    </source>
</evidence>
<protein>
    <submittedName>
        <fullName evidence="5">HpcH/HpaI aldolase/citrate lyase family protein</fullName>
    </submittedName>
</protein>
<dbReference type="Proteomes" id="UP000664303">
    <property type="component" value="Unassembled WGS sequence"/>
</dbReference>
<dbReference type="GO" id="GO:0016832">
    <property type="term" value="F:aldehyde-lyase activity"/>
    <property type="evidence" value="ECO:0007669"/>
    <property type="project" value="TreeGrafter"/>
</dbReference>
<comment type="caution">
    <text evidence="5">The sequence shown here is derived from an EMBL/GenBank/DDBJ whole genome shotgun (WGS) entry which is preliminary data.</text>
</comment>
<dbReference type="PANTHER" id="PTHR30502:SF0">
    <property type="entry name" value="PHOSPHOENOLPYRUVATE CARBOXYLASE FAMILY PROTEIN"/>
    <property type="match status" value="1"/>
</dbReference>
<dbReference type="Gene3D" id="3.20.20.60">
    <property type="entry name" value="Phosphoenolpyruvate-binding domains"/>
    <property type="match status" value="1"/>
</dbReference>
<comment type="similarity">
    <text evidence="1">Belongs to the HpcH/HpaI aldolase family.</text>
</comment>
<dbReference type="InterPro" id="IPR005000">
    <property type="entry name" value="Aldolase/citrate-lyase_domain"/>
</dbReference>
<dbReference type="InterPro" id="IPR040442">
    <property type="entry name" value="Pyrv_kinase-like_dom_sf"/>
</dbReference>
<organism evidence="5 6">
    <name type="scientific">Parahaliea mediterranea</name>
    <dbReference type="NCBI Taxonomy" id="651086"/>
    <lineage>
        <taxon>Bacteria</taxon>
        <taxon>Pseudomonadati</taxon>
        <taxon>Pseudomonadota</taxon>
        <taxon>Gammaproteobacteria</taxon>
        <taxon>Cellvibrionales</taxon>
        <taxon>Halieaceae</taxon>
        <taxon>Parahaliea</taxon>
    </lineage>
</organism>
<dbReference type="Pfam" id="PF03328">
    <property type="entry name" value="HpcH_HpaI"/>
    <property type="match status" value="1"/>
</dbReference>
<name>A0A939DFY1_9GAMM</name>
<evidence type="ECO:0000313" key="6">
    <source>
        <dbReference type="Proteomes" id="UP000664303"/>
    </source>
</evidence>
<dbReference type="EMBL" id="JAFKCZ010000008">
    <property type="protein sequence ID" value="MBN7797319.1"/>
    <property type="molecule type" value="Genomic_DNA"/>
</dbReference>
<reference evidence="5" key="1">
    <citation type="submission" date="2021-02" db="EMBL/GenBank/DDBJ databases">
        <title>PHA producing bacteria isolated from coastal sediment in Guangdong, Shenzhen.</title>
        <authorList>
            <person name="Zheng W."/>
            <person name="Yu S."/>
            <person name="Huang Y."/>
        </authorList>
    </citation>
    <scope>NUCLEOTIDE SEQUENCE</scope>
    <source>
        <strain evidence="5">TN14-10</strain>
    </source>
</reference>
<keyword evidence="3 5" id="KW-0456">Lyase</keyword>
<dbReference type="RefSeq" id="WP_206560772.1">
    <property type="nucleotide sequence ID" value="NZ_JAFKCZ010000008.1"/>
</dbReference>
<evidence type="ECO:0000313" key="5">
    <source>
        <dbReference type="EMBL" id="MBN7797319.1"/>
    </source>
</evidence>
<dbReference type="GO" id="GO:0046872">
    <property type="term" value="F:metal ion binding"/>
    <property type="evidence" value="ECO:0007669"/>
    <property type="project" value="UniProtKB-KW"/>
</dbReference>
<sequence length="270" mass="28343">MKTPRNAFKHALDKGEQQYGFWLGLCNPLSAELCGLCGYDWLLIDAEHAPNDLSAMHAQLLAIDNTPSQAVVRLVDDSASLIKQVLDLGAQTLLVPMVETAAQAEALVSAMHYPPRGTRGVGTALARAARWNQVEGYFDDADGEMCLLIQVESVRALDNLDSILEVAGVDGVFVGPADLAASMGHLGNPAHPDVKAAVEDALGRIRAAGKAAGTLATNKALARHYEACGAQFVALGVDTQVLANTAKSILANHRASGDSPPPQEPGNGAY</sequence>
<keyword evidence="6" id="KW-1185">Reference proteome</keyword>
<evidence type="ECO:0000256" key="2">
    <source>
        <dbReference type="ARBA" id="ARBA00022723"/>
    </source>
</evidence>
<proteinExistence type="inferred from homology"/>
<evidence type="ECO:0000259" key="4">
    <source>
        <dbReference type="Pfam" id="PF03328"/>
    </source>
</evidence>
<dbReference type="InterPro" id="IPR050251">
    <property type="entry name" value="HpcH-HpaI_aldolase"/>
</dbReference>
<feature type="domain" description="HpcH/HpaI aldolase/citrate lyase" evidence="4">
    <location>
        <begin position="18"/>
        <end position="244"/>
    </location>
</feature>